<gene>
    <name evidence="1" type="ORF">ACX27_08435</name>
</gene>
<dbReference type="AlphaFoldDB" id="A0A0M4T2X2"/>
<dbReference type="OrthoDB" id="426753at2"/>
<dbReference type="Proteomes" id="UP000062645">
    <property type="component" value="Chromosome"/>
</dbReference>
<organism evidence="1 2">
    <name type="scientific">Nostoc piscinale CENA21</name>
    <dbReference type="NCBI Taxonomy" id="224013"/>
    <lineage>
        <taxon>Bacteria</taxon>
        <taxon>Bacillati</taxon>
        <taxon>Cyanobacteriota</taxon>
        <taxon>Cyanophyceae</taxon>
        <taxon>Nostocales</taxon>
        <taxon>Nostocaceae</taxon>
        <taxon>Nostoc</taxon>
    </lineage>
</organism>
<sequence length="60" mass="7114">MNSKPNYKAMSPEELRKYILEHRDDDDAIHEAVLRIQQDGTTVNTDEFIEIVKQRLEIQQ</sequence>
<dbReference type="PATRIC" id="fig|224013.5.peg.2041"/>
<dbReference type="RefSeq" id="WP_062290878.1">
    <property type="nucleotide sequence ID" value="NZ_CP012036.1"/>
</dbReference>
<dbReference type="Pfam" id="PF21826">
    <property type="entry name" value="DUF6887"/>
    <property type="match status" value="1"/>
</dbReference>
<dbReference type="InterPro" id="IPR054053">
    <property type="entry name" value="DUF6887"/>
</dbReference>
<dbReference type="EMBL" id="CP012036">
    <property type="protein sequence ID" value="ALF52879.1"/>
    <property type="molecule type" value="Genomic_DNA"/>
</dbReference>
<accession>A0A0M4T2X2</accession>
<name>A0A0M4T2X2_9NOSO</name>
<evidence type="ECO:0000313" key="1">
    <source>
        <dbReference type="EMBL" id="ALF52879.1"/>
    </source>
</evidence>
<proteinExistence type="predicted"/>
<evidence type="ECO:0000313" key="2">
    <source>
        <dbReference type="Proteomes" id="UP000062645"/>
    </source>
</evidence>
<keyword evidence="2" id="KW-1185">Reference proteome</keyword>
<dbReference type="KEGG" id="npz:ACX27_08435"/>
<reference evidence="2" key="1">
    <citation type="submission" date="2015-07" db="EMBL/GenBank/DDBJ databases">
        <title>Genome Of Nitrogen-Fixing Cyanobacterium Nostoc piscinale CENA21 From Solimoes/Amazon River Floodplain Sediments And Comparative Genomics To Uncover Biosynthetic Natural Products Potential.</title>
        <authorList>
            <person name="Leao T.F."/>
            <person name="Leao P.N."/>
            <person name="Guimaraes P.I."/>
            <person name="de Melo A.G.C."/>
            <person name="Ramos R.T.J."/>
            <person name="Silva A."/>
            <person name="Fiore M.F."/>
            <person name="Schneider M.P.C."/>
        </authorList>
    </citation>
    <scope>NUCLEOTIDE SEQUENCE [LARGE SCALE GENOMIC DNA]</scope>
    <source>
        <strain evidence="2">CENA21</strain>
    </source>
</reference>
<protein>
    <submittedName>
        <fullName evidence="1">Uncharacterized protein</fullName>
    </submittedName>
</protein>
<reference evidence="1 2" key="2">
    <citation type="journal article" date="2016" name="Genome Announc.">
        <title>Draft Genome Sequence of the N2-Fixing Cyanobacterium Nostoc piscinale CENA21, Isolated from the Brazilian Amazon Floodplain.</title>
        <authorList>
            <person name="Leao T."/>
            <person name="Guimaraes P.I."/>
            <person name="de Melo A.G."/>
            <person name="Ramos R.T."/>
            <person name="Leao P.N."/>
            <person name="Silva A."/>
            <person name="Fiore M.F."/>
            <person name="Schneider M.P."/>
        </authorList>
    </citation>
    <scope>NUCLEOTIDE SEQUENCE [LARGE SCALE GENOMIC DNA]</scope>
    <source>
        <strain evidence="1 2">CENA21</strain>
    </source>
</reference>